<reference evidence="3" key="1">
    <citation type="submission" date="2007-11" db="EMBL/GenBank/DDBJ databases">
        <title>Complete genome sequence of Clostridium phytofermentans ISDg.</title>
        <authorList>
            <person name="Leschine S.B."/>
            <person name="Warnick T.A."/>
            <person name="Blanchard J.L."/>
            <person name="Schnell D.J."/>
            <person name="Petit E.L."/>
            <person name="LaTouf W.G."/>
            <person name="Copeland A."/>
            <person name="Lucas S."/>
            <person name="Lapidus A."/>
            <person name="Barry K."/>
            <person name="Glavina del Rio T."/>
            <person name="Dalin E."/>
            <person name="Tice H."/>
            <person name="Pitluck S."/>
            <person name="Kiss H."/>
            <person name="Brettin T."/>
            <person name="Bruce D."/>
            <person name="Detter J.C."/>
            <person name="Han C."/>
            <person name="Kuske C."/>
            <person name="Schmutz J."/>
            <person name="Larimer F."/>
            <person name="Land M."/>
            <person name="Hauser L."/>
            <person name="Kyrpides N."/>
            <person name="Kim E.A."/>
            <person name="Richardson P."/>
        </authorList>
    </citation>
    <scope>NUCLEOTIDE SEQUENCE [LARGE SCALE GENOMIC DNA]</scope>
    <source>
        <strain evidence="3">ATCC 700394 / DSM 18823 / ISDg</strain>
    </source>
</reference>
<dbReference type="OrthoDB" id="384892at2"/>
<accession>A9KLZ0</accession>
<dbReference type="InterPro" id="IPR045504">
    <property type="entry name" value="DUF6487"/>
</dbReference>
<evidence type="ECO:0000313" key="2">
    <source>
        <dbReference type="EMBL" id="ABX41333.1"/>
    </source>
</evidence>
<dbReference type="AlphaFoldDB" id="A9KLZ0"/>
<dbReference type="RefSeq" id="WP_012198978.1">
    <property type="nucleotide sequence ID" value="NC_010001.1"/>
</dbReference>
<dbReference type="EMBL" id="CP000885">
    <property type="protein sequence ID" value="ABX41333.1"/>
    <property type="molecule type" value="Genomic_DNA"/>
</dbReference>
<evidence type="ECO:0000259" key="1">
    <source>
        <dbReference type="Pfam" id="PF20097"/>
    </source>
</evidence>
<proteinExistence type="predicted"/>
<dbReference type="Pfam" id="PF20097">
    <property type="entry name" value="DUF6487"/>
    <property type="match status" value="1"/>
</dbReference>
<dbReference type="KEGG" id="cpy:Cphy_0951"/>
<dbReference type="STRING" id="357809.Cphy_0951"/>
<gene>
    <name evidence="2" type="ordered locus">Cphy_0951</name>
</gene>
<dbReference type="HOGENOM" id="CLU_2771890_0_0_9"/>
<dbReference type="Proteomes" id="UP000000370">
    <property type="component" value="Chromosome"/>
</dbReference>
<organism evidence="2 3">
    <name type="scientific">Lachnoclostridium phytofermentans (strain ATCC 700394 / DSM 18823 / ISDg)</name>
    <name type="common">Clostridium phytofermentans</name>
    <dbReference type="NCBI Taxonomy" id="357809"/>
    <lineage>
        <taxon>Bacteria</taxon>
        <taxon>Bacillati</taxon>
        <taxon>Bacillota</taxon>
        <taxon>Clostridia</taxon>
        <taxon>Lachnospirales</taxon>
        <taxon>Lachnospiraceae</taxon>
    </lineage>
</organism>
<evidence type="ECO:0000313" key="3">
    <source>
        <dbReference type="Proteomes" id="UP000000370"/>
    </source>
</evidence>
<feature type="domain" description="DUF6487" evidence="1">
    <location>
        <begin position="3"/>
        <end position="77"/>
    </location>
</feature>
<sequence length="77" mass="8794">MKCPYCNNVMELGKLKIEGSTGLFYLPLNEKYGMFPTEKRIEKKGGIFLDGPYLTRFNSTNISCEACKICKKIIISY</sequence>
<name>A9KLZ0_LACP7</name>
<protein>
    <recommendedName>
        <fullName evidence="1">DUF6487 domain-containing protein</fullName>
    </recommendedName>
</protein>
<keyword evidence="3" id="KW-1185">Reference proteome</keyword>